<reference evidence="2 3" key="1">
    <citation type="submission" date="2019-11" db="EMBL/GenBank/DDBJ databases">
        <title>Nocardia sp. nov. CT2-14 isolated from soil.</title>
        <authorList>
            <person name="Kanchanasin P."/>
            <person name="Tanasupawat S."/>
            <person name="Yuki M."/>
            <person name="Kudo T."/>
        </authorList>
    </citation>
    <scope>NUCLEOTIDE SEQUENCE [LARGE SCALE GENOMIC DNA]</scope>
    <source>
        <strain evidence="2 3">CT2-14</strain>
    </source>
</reference>
<dbReference type="Proteomes" id="UP000432464">
    <property type="component" value="Unassembled WGS sequence"/>
</dbReference>
<keyword evidence="1" id="KW-0812">Transmembrane</keyword>
<comment type="caution">
    <text evidence="2">The sequence shown here is derived from an EMBL/GenBank/DDBJ whole genome shotgun (WGS) entry which is preliminary data.</text>
</comment>
<dbReference type="RefSeq" id="WP_154789792.1">
    <property type="nucleotide sequence ID" value="NZ_WMBB01000010.1"/>
</dbReference>
<keyword evidence="3" id="KW-1185">Reference proteome</keyword>
<name>A0A6I3L0D7_9NOCA</name>
<sequence>MFTRKAEPRVCLGLVAIVIVVLGVFLFTLDDGRRWLPSRPNFVEEKGQQVGEAVSADEVSLLVPPEIDDLAGNSGAIGIEVEADVVRSRRVRPQRNPTRRAVERLDPSLCTGHDVTECLQLFDIAALSYCNPGCPTLPDQMRRQE</sequence>
<dbReference type="AlphaFoldDB" id="A0A6I3L0D7"/>
<dbReference type="EMBL" id="WMBB01000010">
    <property type="protein sequence ID" value="MTE15337.1"/>
    <property type="molecule type" value="Genomic_DNA"/>
</dbReference>
<accession>A0A6I3L0D7</accession>
<keyword evidence="1" id="KW-1133">Transmembrane helix</keyword>
<evidence type="ECO:0000313" key="2">
    <source>
        <dbReference type="EMBL" id="MTE15337.1"/>
    </source>
</evidence>
<gene>
    <name evidence="2" type="ORF">GLP40_21500</name>
</gene>
<protein>
    <submittedName>
        <fullName evidence="2">Uncharacterized protein</fullName>
    </submittedName>
</protein>
<evidence type="ECO:0000256" key="1">
    <source>
        <dbReference type="SAM" id="Phobius"/>
    </source>
</evidence>
<organism evidence="2 3">
    <name type="scientific">Nocardia aurantiaca</name>
    <dbReference type="NCBI Taxonomy" id="2675850"/>
    <lineage>
        <taxon>Bacteria</taxon>
        <taxon>Bacillati</taxon>
        <taxon>Actinomycetota</taxon>
        <taxon>Actinomycetes</taxon>
        <taxon>Mycobacteriales</taxon>
        <taxon>Nocardiaceae</taxon>
        <taxon>Nocardia</taxon>
    </lineage>
</organism>
<proteinExistence type="predicted"/>
<feature type="transmembrane region" description="Helical" evidence="1">
    <location>
        <begin position="12"/>
        <end position="29"/>
    </location>
</feature>
<keyword evidence="1" id="KW-0472">Membrane</keyword>
<evidence type="ECO:0000313" key="3">
    <source>
        <dbReference type="Proteomes" id="UP000432464"/>
    </source>
</evidence>